<dbReference type="Pfam" id="PF03466">
    <property type="entry name" value="LysR_substrate"/>
    <property type="match status" value="1"/>
</dbReference>
<evidence type="ECO:0000313" key="6">
    <source>
        <dbReference type="EMBL" id="AXI02754.1"/>
    </source>
</evidence>
<evidence type="ECO:0000256" key="4">
    <source>
        <dbReference type="ARBA" id="ARBA00023163"/>
    </source>
</evidence>
<dbReference type="EMBL" id="CP031222">
    <property type="protein sequence ID" value="AXI02754.1"/>
    <property type="molecule type" value="Genomic_DNA"/>
</dbReference>
<dbReference type="GO" id="GO:0032993">
    <property type="term" value="C:protein-DNA complex"/>
    <property type="evidence" value="ECO:0007669"/>
    <property type="project" value="TreeGrafter"/>
</dbReference>
<dbReference type="PANTHER" id="PTHR30346">
    <property type="entry name" value="TRANSCRIPTIONAL DUAL REGULATOR HCAR-RELATED"/>
    <property type="match status" value="1"/>
</dbReference>
<sequence length="298" mass="32821">MSALPSLRQLSYLVTLAETLHFTEAAKRSFVTQSTLSGGIIELERVLGGALVERSRQTVRLTPLGEQVVERARLMLADAGDLLKLSRELGEPLTGDLHLGVIPTIAPFVLAKLLHAVRTQYPKLNLRIHEAQSQILVQDLENGDLDMVLLALPYPTENLQVTSLQTEPLLLVCHEDDLLAQKNNQRVSQLPLEELLLLEEGHCLREHALSVCSLGDRANLGDLEATSLPTLIEMVAAQLGFTLMPQMAIDSGFLQGYPMLVCQPLIEPPTRTLALLARKSTTQQVELDALAKLIRQLQ</sequence>
<name>A0A345P645_9GAMM</name>
<accession>A0A345P645</accession>
<keyword evidence="7" id="KW-1185">Reference proteome</keyword>
<dbReference type="SUPFAM" id="SSF53850">
    <property type="entry name" value="Periplasmic binding protein-like II"/>
    <property type="match status" value="1"/>
</dbReference>
<keyword evidence="3" id="KW-0238">DNA-binding</keyword>
<evidence type="ECO:0000256" key="2">
    <source>
        <dbReference type="ARBA" id="ARBA00023015"/>
    </source>
</evidence>
<gene>
    <name evidence="6" type="ORF">HYN46_07855</name>
</gene>
<evidence type="ECO:0000256" key="3">
    <source>
        <dbReference type="ARBA" id="ARBA00023125"/>
    </source>
</evidence>
<dbReference type="FunFam" id="1.10.10.10:FF:000001">
    <property type="entry name" value="LysR family transcriptional regulator"/>
    <property type="match status" value="1"/>
</dbReference>
<dbReference type="Proteomes" id="UP000253940">
    <property type="component" value="Chromosome"/>
</dbReference>
<evidence type="ECO:0000256" key="1">
    <source>
        <dbReference type="ARBA" id="ARBA00009437"/>
    </source>
</evidence>
<dbReference type="GO" id="GO:0003700">
    <property type="term" value="F:DNA-binding transcription factor activity"/>
    <property type="evidence" value="ECO:0007669"/>
    <property type="project" value="InterPro"/>
</dbReference>
<keyword evidence="4" id="KW-0804">Transcription</keyword>
<dbReference type="CDD" id="cd08411">
    <property type="entry name" value="PBP2_OxyR"/>
    <property type="match status" value="1"/>
</dbReference>
<dbReference type="KEGG" id="mbah:HYN46_07855"/>
<comment type="similarity">
    <text evidence="1">Belongs to the LysR transcriptional regulatory family.</text>
</comment>
<dbReference type="GO" id="GO:0003677">
    <property type="term" value="F:DNA binding"/>
    <property type="evidence" value="ECO:0007669"/>
    <property type="project" value="UniProtKB-KW"/>
</dbReference>
<organism evidence="6 7">
    <name type="scientific">Aquirhabdus parva</name>
    <dbReference type="NCBI Taxonomy" id="2283318"/>
    <lineage>
        <taxon>Bacteria</taxon>
        <taxon>Pseudomonadati</taxon>
        <taxon>Pseudomonadota</taxon>
        <taxon>Gammaproteobacteria</taxon>
        <taxon>Moraxellales</taxon>
        <taxon>Moraxellaceae</taxon>
        <taxon>Aquirhabdus</taxon>
    </lineage>
</organism>
<dbReference type="SUPFAM" id="SSF46785">
    <property type="entry name" value="Winged helix' DNA-binding domain"/>
    <property type="match status" value="1"/>
</dbReference>
<evidence type="ECO:0000259" key="5">
    <source>
        <dbReference type="PROSITE" id="PS50931"/>
    </source>
</evidence>
<dbReference type="PROSITE" id="PS50931">
    <property type="entry name" value="HTH_LYSR"/>
    <property type="match status" value="1"/>
</dbReference>
<dbReference type="AlphaFoldDB" id="A0A345P645"/>
<dbReference type="OrthoDB" id="9775392at2"/>
<reference evidence="6 7" key="1">
    <citation type="submission" date="2018-07" db="EMBL/GenBank/DDBJ databases">
        <title>Genome sequencing of Moraxellaceae gen. HYN0046.</title>
        <authorList>
            <person name="Kim M."/>
            <person name="Yi H."/>
        </authorList>
    </citation>
    <scope>NUCLEOTIDE SEQUENCE [LARGE SCALE GENOMIC DNA]</scope>
    <source>
        <strain evidence="6 7">HYN0046</strain>
    </source>
</reference>
<dbReference type="InterPro" id="IPR036388">
    <property type="entry name" value="WH-like_DNA-bd_sf"/>
</dbReference>
<evidence type="ECO:0000313" key="7">
    <source>
        <dbReference type="Proteomes" id="UP000253940"/>
    </source>
</evidence>
<proteinExistence type="inferred from homology"/>
<dbReference type="Gene3D" id="1.10.10.10">
    <property type="entry name" value="Winged helix-like DNA-binding domain superfamily/Winged helix DNA-binding domain"/>
    <property type="match status" value="1"/>
</dbReference>
<dbReference type="InterPro" id="IPR005119">
    <property type="entry name" value="LysR_subst-bd"/>
</dbReference>
<dbReference type="PANTHER" id="PTHR30346:SF10">
    <property type="entry name" value="TRANSCRIPTIONAL REGULATOR OF OXIDATIVE STRESS OXYR"/>
    <property type="match status" value="1"/>
</dbReference>
<dbReference type="Gene3D" id="3.40.190.10">
    <property type="entry name" value="Periplasmic binding protein-like II"/>
    <property type="match status" value="2"/>
</dbReference>
<keyword evidence="2" id="KW-0805">Transcription regulation</keyword>
<protein>
    <submittedName>
        <fullName evidence="6">Hydrogen peroxide-inducible genes activator</fullName>
    </submittedName>
</protein>
<dbReference type="InterPro" id="IPR036390">
    <property type="entry name" value="WH_DNA-bd_sf"/>
</dbReference>
<dbReference type="InterPro" id="IPR000847">
    <property type="entry name" value="LysR_HTH_N"/>
</dbReference>
<feature type="domain" description="HTH lysR-type" evidence="5">
    <location>
        <begin position="5"/>
        <end position="62"/>
    </location>
</feature>
<dbReference type="RefSeq" id="WP_114898864.1">
    <property type="nucleotide sequence ID" value="NZ_CP031222.1"/>
</dbReference>
<dbReference type="Pfam" id="PF00126">
    <property type="entry name" value="HTH_1"/>
    <property type="match status" value="1"/>
</dbReference>